<dbReference type="GO" id="GO:0017089">
    <property type="term" value="F:glycolipid transfer activity"/>
    <property type="evidence" value="ECO:0007669"/>
    <property type="project" value="TreeGrafter"/>
</dbReference>
<name>A0A1A6C3H5_9GAMM</name>
<keyword evidence="7" id="KW-1185">Reference proteome</keyword>
<keyword evidence="4" id="KW-1133">Transmembrane helix</keyword>
<dbReference type="InterPro" id="IPR052363">
    <property type="entry name" value="LPS_export_LptC"/>
</dbReference>
<proteinExistence type="predicted"/>
<evidence type="ECO:0000256" key="5">
    <source>
        <dbReference type="ARBA" id="ARBA00023136"/>
    </source>
</evidence>
<dbReference type="Pfam" id="PF06835">
    <property type="entry name" value="LptC"/>
    <property type="match status" value="1"/>
</dbReference>
<evidence type="ECO:0000256" key="2">
    <source>
        <dbReference type="ARBA" id="ARBA00022519"/>
    </source>
</evidence>
<dbReference type="STRING" id="160660.BJI67_13545"/>
<comment type="caution">
    <text evidence="6">The sequence shown here is derived from an EMBL/GenBank/DDBJ whole genome shotgun (WGS) entry which is preliminary data.</text>
</comment>
<dbReference type="GO" id="GO:0005886">
    <property type="term" value="C:plasma membrane"/>
    <property type="evidence" value="ECO:0007669"/>
    <property type="project" value="InterPro"/>
</dbReference>
<dbReference type="PANTHER" id="PTHR37481:SF1">
    <property type="entry name" value="LIPOPOLYSACCHARIDE EXPORT SYSTEM PROTEIN LPTC"/>
    <property type="match status" value="1"/>
</dbReference>
<dbReference type="OrthoDB" id="6193381at2"/>
<sequence>MNAQRLLTGAALAVTLLLGLWLARHVLPPPLKVAPLARGTDYSADDITLTQMRRDGQPRYRLRATHLAHTLPDRLTRLTDPVLVVYPEHGAPVTLRSPSAVLLPGDTVVRMPERVVITRQDAQGRTIRVISNDVTVDTRRQIATSPKPTRIEGPGYVTRGIGLDANFKQQVFDLLKDVNSVYTRPTAQP</sequence>
<evidence type="ECO:0000256" key="1">
    <source>
        <dbReference type="ARBA" id="ARBA00022475"/>
    </source>
</evidence>
<keyword evidence="5" id="KW-0472">Membrane</keyword>
<dbReference type="Proteomes" id="UP000029273">
    <property type="component" value="Unassembled WGS sequence"/>
</dbReference>
<dbReference type="EMBL" id="JQSG02000003">
    <property type="protein sequence ID" value="OBS09109.1"/>
    <property type="molecule type" value="Genomic_DNA"/>
</dbReference>
<dbReference type="GO" id="GO:0030288">
    <property type="term" value="C:outer membrane-bounded periplasmic space"/>
    <property type="evidence" value="ECO:0007669"/>
    <property type="project" value="TreeGrafter"/>
</dbReference>
<dbReference type="GO" id="GO:0015221">
    <property type="term" value="F:lipopolysaccharide transmembrane transporter activity"/>
    <property type="evidence" value="ECO:0007669"/>
    <property type="project" value="InterPro"/>
</dbReference>
<keyword evidence="1" id="KW-1003">Cell membrane</keyword>
<evidence type="ECO:0000313" key="6">
    <source>
        <dbReference type="EMBL" id="OBS09109.1"/>
    </source>
</evidence>
<dbReference type="InterPro" id="IPR010664">
    <property type="entry name" value="LipoPS_assembly_LptC-rel"/>
</dbReference>
<evidence type="ECO:0000256" key="3">
    <source>
        <dbReference type="ARBA" id="ARBA00022692"/>
    </source>
</evidence>
<reference evidence="6 7" key="1">
    <citation type="journal article" date="2014" name="Genome Announc.">
        <title>Draft Genome Sequence of the Iron-Oxidizing, Acidophilic, and Halotolerant 'Thiobacillus prosperus' Type Strain DSM 5130.</title>
        <authorList>
            <person name="Ossandon F.J."/>
            <person name="Cardenas J.P."/>
            <person name="Corbett M."/>
            <person name="Quatrini R."/>
            <person name="Holmes D.S."/>
            <person name="Watkin E."/>
        </authorList>
    </citation>
    <scope>NUCLEOTIDE SEQUENCE [LARGE SCALE GENOMIC DNA]</scope>
    <source>
        <strain evidence="6 7">DSM 5130</strain>
    </source>
</reference>
<organism evidence="6 7">
    <name type="scientific">Acidihalobacter prosperus</name>
    <dbReference type="NCBI Taxonomy" id="160660"/>
    <lineage>
        <taxon>Bacteria</taxon>
        <taxon>Pseudomonadati</taxon>
        <taxon>Pseudomonadota</taxon>
        <taxon>Gammaproteobacteria</taxon>
        <taxon>Chromatiales</taxon>
        <taxon>Ectothiorhodospiraceae</taxon>
        <taxon>Acidihalobacter</taxon>
    </lineage>
</organism>
<gene>
    <name evidence="6" type="ORF">Thpro_021437</name>
</gene>
<dbReference type="AlphaFoldDB" id="A0A1A6C3H5"/>
<dbReference type="RefSeq" id="WP_038089019.1">
    <property type="nucleotide sequence ID" value="NZ_JQSG02000003.1"/>
</dbReference>
<accession>A0A1A6C3H5</accession>
<protein>
    <submittedName>
        <fullName evidence="6">LPS export ABC transporter periplasmic protein LptC</fullName>
    </submittedName>
</protein>
<dbReference type="PANTHER" id="PTHR37481">
    <property type="entry name" value="LIPOPOLYSACCHARIDE EXPORT SYSTEM PROTEIN LPTC"/>
    <property type="match status" value="1"/>
</dbReference>
<evidence type="ECO:0000256" key="4">
    <source>
        <dbReference type="ARBA" id="ARBA00022989"/>
    </source>
</evidence>
<dbReference type="InterPro" id="IPR026265">
    <property type="entry name" value="LptC"/>
</dbReference>
<dbReference type="Gene3D" id="2.60.450.10">
    <property type="entry name" value="Lipopolysaccharide (LPS) transport protein A like domain"/>
    <property type="match status" value="1"/>
</dbReference>
<keyword evidence="2" id="KW-0997">Cell inner membrane</keyword>
<keyword evidence="3" id="KW-0812">Transmembrane</keyword>
<dbReference type="NCBIfam" id="TIGR04409">
    <property type="entry name" value="LptC_YrbK"/>
    <property type="match status" value="1"/>
</dbReference>
<evidence type="ECO:0000313" key="7">
    <source>
        <dbReference type="Proteomes" id="UP000029273"/>
    </source>
</evidence>